<evidence type="ECO:0000313" key="2">
    <source>
        <dbReference type="EMBL" id="QBK89803.1"/>
    </source>
</evidence>
<organism evidence="2">
    <name type="scientific">Pithovirus LCPAC101</name>
    <dbReference type="NCBI Taxonomy" id="2506586"/>
    <lineage>
        <taxon>Viruses</taxon>
        <taxon>Pithoviruses</taxon>
    </lineage>
</organism>
<dbReference type="InterPro" id="IPR001810">
    <property type="entry name" value="F-box_dom"/>
</dbReference>
<dbReference type="EMBL" id="MK500441">
    <property type="protein sequence ID" value="QBK89803.1"/>
    <property type="molecule type" value="Genomic_DNA"/>
</dbReference>
<dbReference type="SUPFAM" id="SSF81383">
    <property type="entry name" value="F-box domain"/>
    <property type="match status" value="1"/>
</dbReference>
<dbReference type="InterPro" id="IPR036047">
    <property type="entry name" value="F-box-like_dom_sf"/>
</dbReference>
<feature type="domain" description="F-box" evidence="1">
    <location>
        <begin position="15"/>
        <end position="43"/>
    </location>
</feature>
<proteinExistence type="predicted"/>
<accession>A0A481Z2B1</accession>
<reference evidence="2" key="1">
    <citation type="journal article" date="2019" name="MBio">
        <title>Virus Genomes from Deep Sea Sediments Expand the Ocean Megavirome and Support Independent Origins of Viral Gigantism.</title>
        <authorList>
            <person name="Backstrom D."/>
            <person name="Yutin N."/>
            <person name="Jorgensen S.L."/>
            <person name="Dharamshi J."/>
            <person name="Homa F."/>
            <person name="Zaremba-Niedwiedzka K."/>
            <person name="Spang A."/>
            <person name="Wolf Y.I."/>
            <person name="Koonin E.V."/>
            <person name="Ettema T.J."/>
        </authorList>
    </citation>
    <scope>NUCLEOTIDE SEQUENCE</scope>
</reference>
<dbReference type="Pfam" id="PF00646">
    <property type="entry name" value="F-box"/>
    <property type="match status" value="1"/>
</dbReference>
<evidence type="ECO:0000259" key="1">
    <source>
        <dbReference type="Pfam" id="PF00646"/>
    </source>
</evidence>
<name>A0A481Z2B1_9VIRU</name>
<protein>
    <submittedName>
        <fullName evidence="2">F-box domain protein</fullName>
    </submittedName>
</protein>
<sequence length="285" mass="33993">MDEIHLGSFTPLLIDDVMKLIFHDLAYKQLVSLRCVSKSWLDCPKYTSEHWFDSYVTKEYYGDKQIAQKNRFFMKNFAKSAKLKDYHNLEERLVNNIDLYGEKVPYSLNHIFDVDEDFLYHIQYDDASLEGFLHFYYLESGNIEGLDIIRSREYVCDSETPSLLKRASELNNKRMFIYCLKSFLEYDNNQGPILINWPKNMEYERKVIEKYFDCHWYGNNPVDCTLGPGNYVVFSTYNSYINSHLDETDDEYIIINGTDHIFYEYVLKKIDILLGPPYTQQYYEL</sequence>
<gene>
    <name evidence="2" type="ORF">LCPAC101_00860</name>
</gene>